<dbReference type="EMBL" id="BOMV01000078">
    <property type="protein sequence ID" value="GIF00011.1"/>
    <property type="molecule type" value="Genomic_DNA"/>
</dbReference>
<gene>
    <name evidence="2" type="ORF">Ari01nite_74750</name>
</gene>
<reference evidence="2" key="1">
    <citation type="submission" date="2021-01" db="EMBL/GenBank/DDBJ databases">
        <title>Whole genome shotgun sequence of Actinoplanes rishiriensis NBRC 108556.</title>
        <authorList>
            <person name="Komaki H."/>
            <person name="Tamura T."/>
        </authorList>
    </citation>
    <scope>NUCLEOTIDE SEQUENCE</scope>
    <source>
        <strain evidence="2">NBRC 108556</strain>
    </source>
</reference>
<accession>A0A919N0S7</accession>
<organism evidence="2 3">
    <name type="scientific">Paractinoplanes rishiriensis</name>
    <dbReference type="NCBI Taxonomy" id="1050105"/>
    <lineage>
        <taxon>Bacteria</taxon>
        <taxon>Bacillati</taxon>
        <taxon>Actinomycetota</taxon>
        <taxon>Actinomycetes</taxon>
        <taxon>Micromonosporales</taxon>
        <taxon>Micromonosporaceae</taxon>
        <taxon>Paractinoplanes</taxon>
    </lineage>
</organism>
<keyword evidence="3" id="KW-1185">Reference proteome</keyword>
<feature type="compositionally biased region" description="Pro residues" evidence="1">
    <location>
        <begin position="114"/>
        <end position="125"/>
    </location>
</feature>
<protein>
    <submittedName>
        <fullName evidence="2">Uncharacterized protein</fullName>
    </submittedName>
</protein>
<dbReference type="AlphaFoldDB" id="A0A919N0S7"/>
<evidence type="ECO:0000256" key="1">
    <source>
        <dbReference type="SAM" id="MobiDB-lite"/>
    </source>
</evidence>
<evidence type="ECO:0000313" key="2">
    <source>
        <dbReference type="EMBL" id="GIF00011.1"/>
    </source>
</evidence>
<name>A0A919N0S7_9ACTN</name>
<proteinExistence type="predicted"/>
<feature type="region of interest" description="Disordered" evidence="1">
    <location>
        <begin position="95"/>
        <end position="129"/>
    </location>
</feature>
<comment type="caution">
    <text evidence="2">The sequence shown here is derived from an EMBL/GenBank/DDBJ whole genome shotgun (WGS) entry which is preliminary data.</text>
</comment>
<dbReference type="RefSeq" id="WP_203787276.1">
    <property type="nucleotide sequence ID" value="NZ_BOMV01000078.1"/>
</dbReference>
<dbReference type="Proteomes" id="UP000636960">
    <property type="component" value="Unassembled WGS sequence"/>
</dbReference>
<sequence length="229" mass="24765">MTLTLCTDLAAAGWIAGSDLSWQRLVTLGPAGFGAYARLRFLADPAHPGQSENDVDAEDWRDDQLPRLFTLLAAHTATPDDCYFAVWEGFDQSPHSTTDGHYNAPEDPDARPGLAPPATIPPAPTEEPTLPRAATAATRATPQLVLPHRAYWLFRGPLSDVGDWDGMPQLRDAPAAFVWPADRAWCVAHDVDPHYAGIGGTRQMISALTGDPALDAIPIDPAAEQPHYR</sequence>
<evidence type="ECO:0000313" key="3">
    <source>
        <dbReference type="Proteomes" id="UP000636960"/>
    </source>
</evidence>